<reference evidence="1 2" key="1">
    <citation type="submission" date="2019-04" db="EMBL/GenBank/DDBJ databases">
        <title>Crypto-aerobic microbial life in anoxic (sulfidic) marine sediments.</title>
        <authorList>
            <person name="Bhattacharya S."/>
            <person name="Roy C."/>
            <person name="Mondal N."/>
            <person name="Sarkar J."/>
            <person name="Mandal S."/>
            <person name="Rameez M.J."/>
            <person name="Ghosh W."/>
        </authorList>
    </citation>
    <scope>NUCLEOTIDE SEQUENCE [LARGE SCALE GENOMIC DNA]</scope>
    <source>
        <strain evidence="1 2">SBBC</strain>
    </source>
</reference>
<dbReference type="InterPro" id="IPR007420">
    <property type="entry name" value="DUF465"/>
</dbReference>
<dbReference type="Gene3D" id="6.10.280.50">
    <property type="match status" value="1"/>
</dbReference>
<name>A0A4U0Z062_9RHOB</name>
<evidence type="ECO:0000313" key="1">
    <source>
        <dbReference type="EMBL" id="TKA97518.1"/>
    </source>
</evidence>
<protein>
    <submittedName>
        <fullName evidence="1">DUF465 domain-containing protein</fullName>
    </submittedName>
</protein>
<accession>A0A4U0Z062</accession>
<dbReference type="RefSeq" id="WP_136791681.1">
    <property type="nucleotide sequence ID" value="NZ_SWAU01000033.1"/>
</dbReference>
<gene>
    <name evidence="1" type="ORF">FAZ78_05585</name>
</gene>
<sequence length="81" mass="9662">MTHTPHELAEDFPAEAERIRDLRISDPHFARLVEEYYAVNKQVHRAETRMDPMDTLQEEQLRKQRVHLKDEIRSRLIVSAP</sequence>
<dbReference type="EMBL" id="SWAU01000033">
    <property type="protein sequence ID" value="TKA97518.1"/>
    <property type="molecule type" value="Genomic_DNA"/>
</dbReference>
<comment type="caution">
    <text evidence="1">The sequence shown here is derived from an EMBL/GenBank/DDBJ whole genome shotgun (WGS) entry which is preliminary data.</text>
</comment>
<dbReference type="InterPro" id="IPR038444">
    <property type="entry name" value="DUF465_sf"/>
</dbReference>
<dbReference type="AlphaFoldDB" id="A0A4U0Z062"/>
<evidence type="ECO:0000313" key="2">
    <source>
        <dbReference type="Proteomes" id="UP000306340"/>
    </source>
</evidence>
<proteinExistence type="predicted"/>
<dbReference type="Pfam" id="PF04325">
    <property type="entry name" value="DUF465"/>
    <property type="match status" value="1"/>
</dbReference>
<organism evidence="1 2">
    <name type="scientific">Cereibacter changlensis</name>
    <dbReference type="NCBI Taxonomy" id="402884"/>
    <lineage>
        <taxon>Bacteria</taxon>
        <taxon>Pseudomonadati</taxon>
        <taxon>Pseudomonadota</taxon>
        <taxon>Alphaproteobacteria</taxon>
        <taxon>Rhodobacterales</taxon>
        <taxon>Paracoccaceae</taxon>
        <taxon>Cereibacter</taxon>
    </lineage>
</organism>
<dbReference type="Proteomes" id="UP000306340">
    <property type="component" value="Unassembled WGS sequence"/>
</dbReference>